<dbReference type="SUPFAM" id="SSF49503">
    <property type="entry name" value="Cupredoxins"/>
    <property type="match status" value="3"/>
</dbReference>
<keyword evidence="2" id="KW-0560">Oxidoreductase</keyword>
<proteinExistence type="predicted"/>
<dbReference type="PANTHER" id="PTHR11709">
    <property type="entry name" value="MULTI-COPPER OXIDASE"/>
    <property type="match status" value="1"/>
</dbReference>
<dbReference type="InterPro" id="IPR011707">
    <property type="entry name" value="Cu-oxidase-like_N"/>
</dbReference>
<dbReference type="InterPro" id="IPR034279">
    <property type="entry name" value="CuRO_3_CopA"/>
</dbReference>
<keyword evidence="1" id="KW-0479">Metal-binding</keyword>
<dbReference type="Gene3D" id="2.60.40.420">
    <property type="entry name" value="Cupredoxins - blue copper proteins"/>
    <property type="match status" value="3"/>
</dbReference>
<dbReference type="AlphaFoldDB" id="A0A1B1YTN5"/>
<feature type="region of interest" description="Disordered" evidence="4">
    <location>
        <begin position="371"/>
        <end position="403"/>
    </location>
</feature>
<dbReference type="PROSITE" id="PS51318">
    <property type="entry name" value="TAT"/>
    <property type="match status" value="1"/>
</dbReference>
<dbReference type="InterPro" id="IPR006311">
    <property type="entry name" value="TAT_signal"/>
</dbReference>
<dbReference type="InParanoid" id="A0A1B1YTN5"/>
<feature type="domain" description="Plastocyanin-like" evidence="6">
    <location>
        <begin position="503"/>
        <end position="620"/>
    </location>
</feature>
<dbReference type="GO" id="GO:0042597">
    <property type="term" value="C:periplasmic space"/>
    <property type="evidence" value="ECO:0007669"/>
    <property type="project" value="InterPro"/>
</dbReference>
<dbReference type="Pfam" id="PF07731">
    <property type="entry name" value="Cu-oxidase_2"/>
    <property type="match status" value="1"/>
</dbReference>
<dbReference type="Proteomes" id="UP000092952">
    <property type="component" value="Chromosome"/>
</dbReference>
<dbReference type="STRING" id="1810504.PG2T_07990"/>
<dbReference type="InterPro" id="IPR002355">
    <property type="entry name" value="Cu_oxidase_Cu_BS"/>
</dbReference>
<evidence type="ECO:0000259" key="7">
    <source>
        <dbReference type="Pfam" id="PF07732"/>
    </source>
</evidence>
<dbReference type="PROSITE" id="PS00080">
    <property type="entry name" value="MULTICOPPER_OXIDASE2"/>
    <property type="match status" value="1"/>
</dbReference>
<evidence type="ECO:0008006" key="10">
    <source>
        <dbReference type="Google" id="ProtNLM"/>
    </source>
</evidence>
<dbReference type="InterPro" id="IPR008972">
    <property type="entry name" value="Cupredoxin"/>
</dbReference>
<evidence type="ECO:0000256" key="4">
    <source>
        <dbReference type="SAM" id="MobiDB-lite"/>
    </source>
</evidence>
<evidence type="ECO:0000256" key="1">
    <source>
        <dbReference type="ARBA" id="ARBA00022723"/>
    </source>
</evidence>
<evidence type="ECO:0000259" key="5">
    <source>
        <dbReference type="Pfam" id="PF00394"/>
    </source>
</evidence>
<feature type="domain" description="Plastocyanin-like" evidence="7">
    <location>
        <begin position="58"/>
        <end position="168"/>
    </location>
</feature>
<keyword evidence="3" id="KW-0186">Copper</keyword>
<evidence type="ECO:0000259" key="6">
    <source>
        <dbReference type="Pfam" id="PF07731"/>
    </source>
</evidence>
<dbReference type="CDD" id="cd13896">
    <property type="entry name" value="CuRO_3_CopA"/>
    <property type="match status" value="1"/>
</dbReference>
<dbReference type="InterPro" id="IPR011706">
    <property type="entry name" value="Cu-oxidase_C"/>
</dbReference>
<accession>A0A1B1YTN5</accession>
<reference evidence="9" key="1">
    <citation type="submission" date="2016-03" db="EMBL/GenBank/DDBJ databases">
        <title>Complete genome sequence of Solimmundus cernigliae, representing a novel lineage of polycyclic aromatic hydrocarbon degraders within the Gammaproteobacteria.</title>
        <authorList>
            <person name="Singleton D.R."/>
            <person name="Dickey A.N."/>
            <person name="Scholl E.H."/>
            <person name="Wright F.A."/>
            <person name="Aitken M.D."/>
        </authorList>
    </citation>
    <scope>NUCLEOTIDE SEQUENCE [LARGE SCALE GENOMIC DNA]</scope>
    <source>
        <strain evidence="9">TR3.2</strain>
    </source>
</reference>
<dbReference type="Pfam" id="PF00394">
    <property type="entry name" value="Cu-oxidase"/>
    <property type="match status" value="1"/>
</dbReference>
<dbReference type="GO" id="GO:0005507">
    <property type="term" value="F:copper ion binding"/>
    <property type="evidence" value="ECO:0007669"/>
    <property type="project" value="InterPro"/>
</dbReference>
<dbReference type="PANTHER" id="PTHR11709:SF394">
    <property type="entry name" value="FI03373P-RELATED"/>
    <property type="match status" value="1"/>
</dbReference>
<feature type="domain" description="Plastocyanin-like" evidence="5">
    <location>
        <begin position="179"/>
        <end position="339"/>
    </location>
</feature>
<evidence type="ECO:0000313" key="9">
    <source>
        <dbReference type="Proteomes" id="UP000092952"/>
    </source>
</evidence>
<dbReference type="FunCoup" id="A0A1B1YTN5">
    <property type="interactions" value="74"/>
</dbReference>
<dbReference type="EMBL" id="CP014671">
    <property type="protein sequence ID" value="ANX04125.1"/>
    <property type="molecule type" value="Genomic_DNA"/>
</dbReference>
<dbReference type="NCBIfam" id="TIGR01480">
    <property type="entry name" value="copper_res_A"/>
    <property type="match status" value="1"/>
</dbReference>
<dbReference type="Pfam" id="PF07732">
    <property type="entry name" value="Cu-oxidase_3"/>
    <property type="match status" value="1"/>
</dbReference>
<dbReference type="InterPro" id="IPR001117">
    <property type="entry name" value="Cu-oxidase_2nd"/>
</dbReference>
<protein>
    <recommendedName>
        <fullName evidence="10">Copper resistance protein CopA</fullName>
    </recommendedName>
</protein>
<feature type="compositionally biased region" description="Low complexity" evidence="4">
    <location>
        <begin position="415"/>
        <end position="436"/>
    </location>
</feature>
<name>A0A1B1YTN5_9GAMM</name>
<dbReference type="InterPro" id="IPR045087">
    <property type="entry name" value="Cu-oxidase_fam"/>
</dbReference>
<evidence type="ECO:0000256" key="3">
    <source>
        <dbReference type="ARBA" id="ARBA00023008"/>
    </source>
</evidence>
<dbReference type="CDD" id="cd13848">
    <property type="entry name" value="CuRO_1_CopA"/>
    <property type="match status" value="1"/>
</dbReference>
<dbReference type="InterPro" id="IPR006376">
    <property type="entry name" value="Cu-R_CopA"/>
</dbReference>
<dbReference type="InterPro" id="IPR034282">
    <property type="entry name" value="CuRO_2_CopA"/>
</dbReference>
<evidence type="ECO:0000256" key="2">
    <source>
        <dbReference type="ARBA" id="ARBA00023002"/>
    </source>
</evidence>
<dbReference type="RefSeq" id="WP_068804039.1">
    <property type="nucleotide sequence ID" value="NZ_CP014671.1"/>
</dbReference>
<dbReference type="KEGG" id="gbi:PG2T_07990"/>
<dbReference type="CDD" id="cd13874">
    <property type="entry name" value="CuRO_2_CopA"/>
    <property type="match status" value="1"/>
</dbReference>
<feature type="region of interest" description="Disordered" evidence="4">
    <location>
        <begin position="415"/>
        <end position="446"/>
    </location>
</feature>
<gene>
    <name evidence="8" type="ORF">PG2T_07990</name>
</gene>
<organism evidence="8 9">
    <name type="scientific">Immundisolibacter cernigliae</name>
    <dbReference type="NCBI Taxonomy" id="1810504"/>
    <lineage>
        <taxon>Bacteria</taxon>
        <taxon>Pseudomonadati</taxon>
        <taxon>Pseudomonadota</taxon>
        <taxon>Gammaproteobacteria</taxon>
        <taxon>Immundisolibacterales</taxon>
        <taxon>Immundisolibacteraceae</taxon>
        <taxon>Immundisolibacter</taxon>
    </lineage>
</organism>
<dbReference type="GO" id="GO:0016491">
    <property type="term" value="F:oxidoreductase activity"/>
    <property type="evidence" value="ECO:0007669"/>
    <property type="project" value="UniProtKB-KW"/>
</dbReference>
<keyword evidence="9" id="KW-1185">Reference proteome</keyword>
<evidence type="ECO:0000313" key="8">
    <source>
        <dbReference type="EMBL" id="ANX04125.1"/>
    </source>
</evidence>
<sequence length="621" mass="67581">MRYKHPDETRRRLMGGAAAAGLLAGVDALLPVWARSPTSAAGAVRPPAAGAVQFDLTVARQRIDIAGKSAWAHTLNGTVPGPLIELHEGREALLRVHNRLDEDASIHWHGILLPFELDGVPGVTFPGIRPGETFEARFPVRQAGTYWYHSHSGLQEQTGVYGPLVIHPAGGYQDAFDRDYVVMLSDWTFEDPMAVLAKLKKQSHYYNFQETTLPQVIAAGTPAWRDWLAWAGMRMSPTDIADVTGHTYTYLMNGQHPDGNWTGLFRPGERVRLRFINGSAMSYFNIRIPGLPMIVVQADGQDVQPVQTDELQIAVAETYDVIVTPTEDRAYTVFAESMDRSGYARGTLAPRAGMAAAVPALRKRPLRSMVDMGMDHAGGHGGHAGHDGAVQPDGSAAHAGHGAGAVDHAAMGHAMPASQPAAANHSAHTAAAPASAKTGRERAAPGSVVATHDADTHGVGNVAVAQVQRDRTAEPGTGLADVDHRVLVYADLRSRAPGHDARAPQRDIELHLTGHMERYMWSFDGKKLSEVTGPIEMRHGERLRIVLVNDTMMEHPIHLHGMFVELDNGAGAYRPRKHTVSVKPAERMSLLLTADEPGRWAFHCHLLYHMHMGMMRVVQVV</sequence>
<dbReference type="InterPro" id="IPR034284">
    <property type="entry name" value="CuRO_1_CopA"/>
</dbReference>